<feature type="domain" description="TPM" evidence="3">
    <location>
        <begin position="195"/>
        <end position="314"/>
    </location>
</feature>
<dbReference type="RefSeq" id="WP_197035297.1">
    <property type="nucleotide sequence ID" value="NZ_JAMDLY010000032.1"/>
</dbReference>
<accession>A0ABT4EHX6</accession>
<feature type="compositionally biased region" description="Low complexity" evidence="1">
    <location>
        <begin position="566"/>
        <end position="577"/>
    </location>
</feature>
<feature type="region of interest" description="Disordered" evidence="1">
    <location>
        <begin position="545"/>
        <end position="577"/>
    </location>
</feature>
<feature type="transmembrane region" description="Helical" evidence="2">
    <location>
        <begin position="490"/>
        <end position="510"/>
    </location>
</feature>
<gene>
    <name evidence="4" type="ORF">M5X04_29050</name>
</gene>
<name>A0ABT4EHX6_PAEAL</name>
<evidence type="ECO:0000256" key="1">
    <source>
        <dbReference type="SAM" id="MobiDB-lite"/>
    </source>
</evidence>
<dbReference type="Proteomes" id="UP001527090">
    <property type="component" value="Unassembled WGS sequence"/>
</dbReference>
<dbReference type="PANTHER" id="PTHR30373:SF2">
    <property type="entry name" value="UPF0603 PROTEIN YGCG"/>
    <property type="match status" value="1"/>
</dbReference>
<evidence type="ECO:0000313" key="5">
    <source>
        <dbReference type="Proteomes" id="UP001527090"/>
    </source>
</evidence>
<evidence type="ECO:0000259" key="3">
    <source>
        <dbReference type="Pfam" id="PF04536"/>
    </source>
</evidence>
<evidence type="ECO:0000313" key="4">
    <source>
        <dbReference type="EMBL" id="MCY9533351.1"/>
    </source>
</evidence>
<dbReference type="InterPro" id="IPR007621">
    <property type="entry name" value="TPM_dom"/>
</dbReference>
<feature type="domain" description="TPM" evidence="3">
    <location>
        <begin position="40"/>
        <end position="137"/>
    </location>
</feature>
<proteinExistence type="predicted"/>
<sequence>MRRHRVIAVVLLFAALLLAIPMEMITGSVSAAAKNNKQRIYDFAGMLTQAEREELNQLANKYGAERKTDIIIVMTEEDKDTTLILDDFYEQHAPGYGEPYGSSVILILNTTRQDIYFASYGKAQKYVDAVRLDEISKRVSWDIGFEKQMRAFRNYILLVHKYMGIAPGTKLSSNSQKTFMKIAGIKREKDKKLIFDTAKVLGPQEYNELNKLAMQYSNERKTDIIIVTIFSLDSYSAKKMANDFYNEYGPGFDKRHGNAVILMADVLQKDIYVAGFNDAMTHLDDEKSDQIRDKITWDISKGNYQSAFKNYLQTTYKHLRAISEPNSKEASSVVAETKKQLPATETKRYIFDNAKLLNNQEYDELEALAKQFSAERETDMIIYTNNSPNAYDVKIMTQNFYDEYGPGYDKRHGNAVILMVDMTHREVYLAGFYKGKEYLDDDRLDQIREKVTPDLTDKEYKQAFQTYLKTAHKYMGFRPGINPENLLLNIWVQLGAALVIGGGIVTLFVYRSGGRVTVDAQTYEDPNSAGLVDYSDQYIRTCTTRTRRYSSSSSSSSGGGGGTTSGGHSHSGSRGSF</sequence>
<comment type="caution">
    <text evidence="4">The sequence shown here is derived from an EMBL/GenBank/DDBJ whole genome shotgun (WGS) entry which is preliminary data.</text>
</comment>
<evidence type="ECO:0000256" key="2">
    <source>
        <dbReference type="SAM" id="Phobius"/>
    </source>
</evidence>
<reference evidence="4 5" key="1">
    <citation type="submission" date="2022-05" db="EMBL/GenBank/DDBJ databases">
        <title>Genome Sequencing of Bee-Associated Microbes.</title>
        <authorList>
            <person name="Dunlap C."/>
        </authorList>
    </citation>
    <scope>NUCLEOTIDE SEQUENCE [LARGE SCALE GENOMIC DNA]</scope>
    <source>
        <strain evidence="4 5">NRRL NRS-750</strain>
    </source>
</reference>
<keyword evidence="2" id="KW-1133">Transmembrane helix</keyword>
<organism evidence="4 5">
    <name type="scientific">Paenibacillus alvei</name>
    <name type="common">Bacillus alvei</name>
    <dbReference type="NCBI Taxonomy" id="44250"/>
    <lineage>
        <taxon>Bacteria</taxon>
        <taxon>Bacillati</taxon>
        <taxon>Bacillota</taxon>
        <taxon>Bacilli</taxon>
        <taxon>Bacillales</taxon>
        <taxon>Paenibacillaceae</taxon>
        <taxon>Paenibacillus</taxon>
    </lineage>
</organism>
<keyword evidence="5" id="KW-1185">Reference proteome</keyword>
<dbReference type="PANTHER" id="PTHR30373">
    <property type="entry name" value="UPF0603 PROTEIN YGCG"/>
    <property type="match status" value="1"/>
</dbReference>
<feature type="domain" description="TPM" evidence="3">
    <location>
        <begin position="351"/>
        <end position="471"/>
    </location>
</feature>
<keyword evidence="2" id="KW-0472">Membrane</keyword>
<dbReference type="EMBL" id="JAMDLY010000032">
    <property type="protein sequence ID" value="MCY9533351.1"/>
    <property type="molecule type" value="Genomic_DNA"/>
</dbReference>
<dbReference type="Gene3D" id="3.10.310.50">
    <property type="match status" value="3"/>
</dbReference>
<dbReference type="Pfam" id="PF04536">
    <property type="entry name" value="TPM_phosphatase"/>
    <property type="match status" value="3"/>
</dbReference>
<protein>
    <submittedName>
        <fullName evidence="4">TPM domain-containing protein</fullName>
    </submittedName>
</protein>
<keyword evidence="2" id="KW-0812">Transmembrane</keyword>